<evidence type="ECO:0000259" key="1">
    <source>
        <dbReference type="PROSITE" id="PS50943"/>
    </source>
</evidence>
<dbReference type="RefSeq" id="WP_151560990.1">
    <property type="nucleotide sequence ID" value="NZ_WBMT01000007.1"/>
</dbReference>
<dbReference type="AlphaFoldDB" id="A0A6H9YWA4"/>
<dbReference type="OrthoDB" id="5177725at2"/>
<comment type="caution">
    <text evidence="2">The sequence shown here is derived from an EMBL/GenBank/DDBJ whole genome shotgun (WGS) entry which is preliminary data.</text>
</comment>
<reference evidence="2 3" key="1">
    <citation type="submission" date="2019-09" db="EMBL/GenBank/DDBJ databases">
        <title>Actinomadura physcomitrii sp. nov., a novel actinomycete isolated from moss [Physcomitrium sphaericum (Ludw) Fuernr].</title>
        <authorList>
            <person name="Zhuang X."/>
            <person name="Liu C."/>
        </authorList>
    </citation>
    <scope>NUCLEOTIDE SEQUENCE [LARGE SCALE GENOMIC DNA]</scope>
    <source>
        <strain evidence="2 3">HMC1</strain>
    </source>
</reference>
<dbReference type="InterPro" id="IPR001387">
    <property type="entry name" value="Cro/C1-type_HTH"/>
</dbReference>
<dbReference type="Pfam" id="PF19054">
    <property type="entry name" value="DUF5753"/>
    <property type="match status" value="1"/>
</dbReference>
<dbReference type="SMART" id="SM00530">
    <property type="entry name" value="HTH_XRE"/>
    <property type="match status" value="1"/>
</dbReference>
<dbReference type="PROSITE" id="PS50943">
    <property type="entry name" value="HTH_CROC1"/>
    <property type="match status" value="1"/>
</dbReference>
<dbReference type="EMBL" id="WBMT01000007">
    <property type="protein sequence ID" value="KAB2348261.1"/>
    <property type="molecule type" value="Genomic_DNA"/>
</dbReference>
<dbReference type="InterPro" id="IPR043917">
    <property type="entry name" value="DUF5753"/>
</dbReference>
<protein>
    <submittedName>
        <fullName evidence="2">Helix-turn-helix domain-containing protein</fullName>
    </submittedName>
</protein>
<dbReference type="Proteomes" id="UP000468735">
    <property type="component" value="Unassembled WGS sequence"/>
</dbReference>
<feature type="domain" description="HTH cro/C1-type" evidence="1">
    <location>
        <begin position="26"/>
        <end position="79"/>
    </location>
</feature>
<organism evidence="2 3">
    <name type="scientific">Actinomadura rudentiformis</name>
    <dbReference type="NCBI Taxonomy" id="359158"/>
    <lineage>
        <taxon>Bacteria</taxon>
        <taxon>Bacillati</taxon>
        <taxon>Actinomycetota</taxon>
        <taxon>Actinomycetes</taxon>
        <taxon>Streptosporangiales</taxon>
        <taxon>Thermomonosporaceae</taxon>
        <taxon>Actinomadura</taxon>
    </lineage>
</organism>
<gene>
    <name evidence="2" type="ORF">F8566_15695</name>
</gene>
<proteinExistence type="predicted"/>
<keyword evidence="3" id="KW-1185">Reference proteome</keyword>
<dbReference type="InterPro" id="IPR010982">
    <property type="entry name" value="Lambda_DNA-bd_dom_sf"/>
</dbReference>
<sequence>MGQPVESASPLRGGPTVQRILLGTRLRQLREARGINAEEAGYEIRGSHSKISRMELGRLSFKERDVADLLTLYGVTDESERKSLLAIARQSNKPGWWHQYADILPPGLDSYIGLEEAASLIRRFEASHIPDLLQTPDYARAVETAKDPDADPNNIERQVALKLRRQELLREQGGPTLWFVLDEAVIRRPLGGEKTMHAQLEHLIELSRLPNVQLQVIPFSVPHPKQVGSFTYLRFANPHLSDLVHLERLTSSAFIDRPDDVEAYKAEIDTLSVQALRAEDTRHFLSEVAAHLRS</sequence>
<dbReference type="CDD" id="cd00093">
    <property type="entry name" value="HTH_XRE"/>
    <property type="match status" value="1"/>
</dbReference>
<evidence type="ECO:0000313" key="2">
    <source>
        <dbReference type="EMBL" id="KAB2348261.1"/>
    </source>
</evidence>
<accession>A0A6H9YWA4</accession>
<dbReference type="Gene3D" id="1.10.260.40">
    <property type="entry name" value="lambda repressor-like DNA-binding domains"/>
    <property type="match status" value="1"/>
</dbReference>
<dbReference type="SUPFAM" id="SSF47413">
    <property type="entry name" value="lambda repressor-like DNA-binding domains"/>
    <property type="match status" value="1"/>
</dbReference>
<dbReference type="Pfam" id="PF13560">
    <property type="entry name" value="HTH_31"/>
    <property type="match status" value="1"/>
</dbReference>
<dbReference type="GO" id="GO:0003677">
    <property type="term" value="F:DNA binding"/>
    <property type="evidence" value="ECO:0007669"/>
    <property type="project" value="InterPro"/>
</dbReference>
<evidence type="ECO:0000313" key="3">
    <source>
        <dbReference type="Proteomes" id="UP000468735"/>
    </source>
</evidence>
<name>A0A6H9YWA4_9ACTN</name>